<keyword evidence="8" id="KW-0378">Hydrolase</keyword>
<reference evidence="10 11" key="1">
    <citation type="journal article" date="2019" name="ISME J.">
        <title>Deianiraea, an extracellular bacterium associated with the ciliate Paramecium, suggests an alternative scenario for the evolution of Rickettsiales.</title>
        <authorList>
            <person name="Castelli M."/>
            <person name="Sabaneyeva E."/>
            <person name="Lanzoni O."/>
            <person name="Lebedeva N."/>
            <person name="Floriano A.M."/>
            <person name="Gaiarsa S."/>
            <person name="Benken K."/>
            <person name="Modeo L."/>
            <person name="Bandi C."/>
            <person name="Potekhin A."/>
            <person name="Sassera D."/>
            <person name="Petroni G."/>
        </authorList>
    </citation>
    <scope>NUCLEOTIDE SEQUENCE [LARGE SCALE GENOMIC DNA]</scope>
    <source>
        <strain evidence="10">CyL4-1</strain>
    </source>
</reference>
<evidence type="ECO:0000256" key="7">
    <source>
        <dbReference type="ARBA" id="ARBA00022723"/>
    </source>
</evidence>
<keyword evidence="9" id="KW-0915">Sodium</keyword>
<dbReference type="Gene3D" id="3.60.20.10">
    <property type="entry name" value="Glutamine Phosphoribosylpyrophosphate, subunit 1, domain 1"/>
    <property type="match status" value="1"/>
</dbReference>
<dbReference type="GO" id="GO:0005839">
    <property type="term" value="C:proteasome core complex"/>
    <property type="evidence" value="ECO:0007669"/>
    <property type="project" value="InterPro"/>
</dbReference>
<evidence type="ECO:0000313" key="10">
    <source>
        <dbReference type="EMBL" id="QED23439.1"/>
    </source>
</evidence>
<dbReference type="Proteomes" id="UP000321934">
    <property type="component" value="Chromosome"/>
</dbReference>
<keyword evidence="7" id="KW-0479">Metal-binding</keyword>
<gene>
    <name evidence="10" type="ORF">Deia_00647</name>
</gene>
<dbReference type="EMBL" id="CP029077">
    <property type="protein sequence ID" value="QED23439.1"/>
    <property type="molecule type" value="Genomic_DNA"/>
</dbReference>
<name>A0A5B8XDK5_9RICK</name>
<keyword evidence="5 10" id="KW-0645">Protease</keyword>
<dbReference type="SUPFAM" id="SSF56235">
    <property type="entry name" value="N-terminal nucleophile aminohydrolases (Ntn hydrolases)"/>
    <property type="match status" value="1"/>
</dbReference>
<sequence length="182" mass="19382">MSAKDICATTICCVRKGKMTAIAGDGQVTFGKSVIMKNNAKKLRKLRDGKVLVGFAGGATDGITLVSKLEAELEKHDGKLLQSCVELSKNWRGDKVLRELDAMMIVADKDSMFIVAGNGDVVEPENDVVAIGSGGNFAYSAALALLQTDSKLNALEIARKSLEIAGQICVYTNNNISSEVIE</sequence>
<dbReference type="GO" id="GO:0009376">
    <property type="term" value="C:HslUV protease complex"/>
    <property type="evidence" value="ECO:0007669"/>
    <property type="project" value="InterPro"/>
</dbReference>
<dbReference type="InterPro" id="IPR029055">
    <property type="entry name" value="Ntn_hydrolases_N"/>
</dbReference>
<evidence type="ECO:0000256" key="8">
    <source>
        <dbReference type="ARBA" id="ARBA00022801"/>
    </source>
</evidence>
<dbReference type="PANTHER" id="PTHR32194:SF0">
    <property type="entry name" value="ATP-DEPENDENT PROTEASE SUBUNIT HSLV"/>
    <property type="match status" value="1"/>
</dbReference>
<comment type="similarity">
    <text evidence="2">Belongs to the peptidase T1B family. HslV subfamily.</text>
</comment>
<evidence type="ECO:0000256" key="1">
    <source>
        <dbReference type="ARBA" id="ARBA00004496"/>
    </source>
</evidence>
<dbReference type="InterPro" id="IPR023333">
    <property type="entry name" value="Proteasome_suB-type"/>
</dbReference>
<keyword evidence="3" id="KW-0963">Cytoplasm</keyword>
<dbReference type="InterPro" id="IPR022281">
    <property type="entry name" value="ATP-dep_Prtase_HsIV_su"/>
</dbReference>
<dbReference type="InterPro" id="IPR001353">
    <property type="entry name" value="Proteasome_sua/b"/>
</dbReference>
<evidence type="ECO:0000256" key="4">
    <source>
        <dbReference type="ARBA" id="ARBA00022533"/>
    </source>
</evidence>
<proteinExistence type="inferred from homology"/>
<keyword evidence="6" id="KW-0888">Threonine protease</keyword>
<evidence type="ECO:0000256" key="9">
    <source>
        <dbReference type="ARBA" id="ARBA00023053"/>
    </source>
</evidence>
<evidence type="ECO:0000256" key="3">
    <source>
        <dbReference type="ARBA" id="ARBA00022490"/>
    </source>
</evidence>
<accession>A0A5B8XDK5</accession>
<dbReference type="OrthoDB" id="9804884at2"/>
<evidence type="ECO:0000256" key="2">
    <source>
        <dbReference type="ARBA" id="ARBA00006053"/>
    </source>
</evidence>
<evidence type="ECO:0000313" key="11">
    <source>
        <dbReference type="Proteomes" id="UP000321934"/>
    </source>
</evidence>
<evidence type="ECO:0000256" key="5">
    <source>
        <dbReference type="ARBA" id="ARBA00022670"/>
    </source>
</evidence>
<dbReference type="NCBIfam" id="NF003964">
    <property type="entry name" value="PRK05456.1"/>
    <property type="match status" value="1"/>
</dbReference>
<dbReference type="AlphaFoldDB" id="A0A5B8XDK5"/>
<dbReference type="PROSITE" id="PS51476">
    <property type="entry name" value="PROTEASOME_BETA_2"/>
    <property type="match status" value="1"/>
</dbReference>
<comment type="subcellular location">
    <subcellularLocation>
        <location evidence="1">Cytoplasm</location>
    </subcellularLocation>
</comment>
<keyword evidence="4" id="KW-0021">Allosteric enzyme</keyword>
<keyword evidence="11" id="KW-1185">Reference proteome</keyword>
<evidence type="ECO:0000256" key="6">
    <source>
        <dbReference type="ARBA" id="ARBA00022698"/>
    </source>
</evidence>
<organism evidence="10 11">
    <name type="scientific">Candidatus Deianiraea vastatrix</name>
    <dbReference type="NCBI Taxonomy" id="2163644"/>
    <lineage>
        <taxon>Bacteria</taxon>
        <taxon>Pseudomonadati</taxon>
        <taxon>Pseudomonadota</taxon>
        <taxon>Alphaproteobacteria</taxon>
        <taxon>Rickettsiales</taxon>
        <taxon>Candidatus Deianiraeaceae</taxon>
        <taxon>Candidatus Deianiraea</taxon>
    </lineage>
</organism>
<protein>
    <submittedName>
        <fullName evidence="10">ATP-dependent protease subunit HslV</fullName>
    </submittedName>
</protein>
<dbReference type="NCBIfam" id="TIGR03692">
    <property type="entry name" value="ATP_dep_HslV"/>
    <property type="match status" value="1"/>
</dbReference>
<dbReference type="GO" id="GO:0051603">
    <property type="term" value="P:proteolysis involved in protein catabolic process"/>
    <property type="evidence" value="ECO:0007669"/>
    <property type="project" value="InterPro"/>
</dbReference>
<dbReference type="RefSeq" id="WP_146820709.1">
    <property type="nucleotide sequence ID" value="NZ_CP029077.1"/>
</dbReference>
<dbReference type="GO" id="GO:0046872">
    <property type="term" value="F:metal ion binding"/>
    <property type="evidence" value="ECO:0007669"/>
    <property type="project" value="UniProtKB-KW"/>
</dbReference>
<dbReference type="PANTHER" id="PTHR32194">
    <property type="entry name" value="METALLOPROTEASE TLDD"/>
    <property type="match status" value="1"/>
</dbReference>
<dbReference type="Pfam" id="PF00227">
    <property type="entry name" value="Proteasome"/>
    <property type="match status" value="1"/>
</dbReference>
<dbReference type="GO" id="GO:0004298">
    <property type="term" value="F:threonine-type endopeptidase activity"/>
    <property type="evidence" value="ECO:0007669"/>
    <property type="project" value="UniProtKB-KW"/>
</dbReference>